<dbReference type="Proteomes" id="UP000829685">
    <property type="component" value="Unassembled WGS sequence"/>
</dbReference>
<keyword evidence="3" id="KW-1185">Reference proteome</keyword>
<evidence type="ECO:0000313" key="3">
    <source>
        <dbReference type="Proteomes" id="UP000829685"/>
    </source>
</evidence>
<keyword evidence="1" id="KW-0732">Signal</keyword>
<accession>A0A9Q0AKR3</accession>
<organism evidence="2 3">
    <name type="scientific">Neoarthrinium moseri</name>
    <dbReference type="NCBI Taxonomy" id="1658444"/>
    <lineage>
        <taxon>Eukaryota</taxon>
        <taxon>Fungi</taxon>
        <taxon>Dikarya</taxon>
        <taxon>Ascomycota</taxon>
        <taxon>Pezizomycotina</taxon>
        <taxon>Sordariomycetes</taxon>
        <taxon>Xylariomycetidae</taxon>
        <taxon>Amphisphaeriales</taxon>
        <taxon>Apiosporaceae</taxon>
        <taxon>Neoarthrinium</taxon>
    </lineage>
</organism>
<gene>
    <name evidence="2" type="ORF">JX265_011373</name>
</gene>
<name>A0A9Q0AKR3_9PEZI</name>
<dbReference type="EMBL" id="JAFIMR010000041">
    <property type="protein sequence ID" value="KAI1857172.1"/>
    <property type="molecule type" value="Genomic_DNA"/>
</dbReference>
<evidence type="ECO:0000313" key="2">
    <source>
        <dbReference type="EMBL" id="KAI1857172.1"/>
    </source>
</evidence>
<feature type="chain" id="PRO_5040435053" evidence="1">
    <location>
        <begin position="17"/>
        <end position="427"/>
    </location>
</feature>
<comment type="caution">
    <text evidence="2">The sequence shown here is derived from an EMBL/GenBank/DDBJ whole genome shotgun (WGS) entry which is preliminary data.</text>
</comment>
<evidence type="ECO:0000256" key="1">
    <source>
        <dbReference type="SAM" id="SignalP"/>
    </source>
</evidence>
<proteinExistence type="predicted"/>
<protein>
    <submittedName>
        <fullName evidence="2">Uncharacterized protein</fullName>
    </submittedName>
</protein>
<reference evidence="2" key="1">
    <citation type="submission" date="2021-03" db="EMBL/GenBank/DDBJ databases">
        <title>Revisited historic fungal species revealed as producer of novel bioactive compounds through whole genome sequencing and comparative genomics.</title>
        <authorList>
            <person name="Vignolle G.A."/>
            <person name="Hochenegger N."/>
            <person name="Mach R.L."/>
            <person name="Mach-Aigner A.R."/>
            <person name="Javad Rahimi M."/>
            <person name="Salim K.A."/>
            <person name="Chan C.M."/>
            <person name="Lim L.B.L."/>
            <person name="Cai F."/>
            <person name="Druzhinina I.S."/>
            <person name="U'Ren J.M."/>
            <person name="Derntl C."/>
        </authorList>
    </citation>
    <scope>NUCLEOTIDE SEQUENCE</scope>
    <source>
        <strain evidence="2">TUCIM 5799</strain>
    </source>
</reference>
<feature type="signal peptide" evidence="1">
    <location>
        <begin position="1"/>
        <end position="16"/>
    </location>
</feature>
<sequence length="427" mass="47032">MAQLLLRLLLLFAVLAHCIPTRLEFVDEYTTFNGSLASRSLVKRDVYNDCDGPHANLLKKSIEDSNNIMANMVAHLDLAIGLYQDDGSGELRDDKRRRDQRTFDENNAILSYNMFIAKSYFGPGHASNRDGYNKLLGTRSLANFLSGQLKRYINGSPLFSGPDNLPLIRLHCSDADAYSETDQEGRTYTQASGRIQPVKVNGNDIYYVNQNVGGATFGTEESYVWVPRLKVCDVGDGATTRLGGVPVDPGISAYTYTDSAPLKEEIMVFCPASLGKWAATESERSASKVHYRDLHVEMGAQPTDAQIELAKSLKPGENDAENISWLSSFMAQTVIHESTHSRALSGSRDVTLKDVYCKENGVTTQTHTDPGCLQRIAKGDPGTLDENGKAQGHLDAQLFSMYAMAVYVNTITWASGHRAKPRAVIMK</sequence>
<dbReference type="AlphaFoldDB" id="A0A9Q0AKR3"/>